<keyword evidence="14" id="KW-0051">Antiviral defense</keyword>
<keyword evidence="13" id="KW-0694">RNA-binding</keyword>
<evidence type="ECO:0000256" key="7">
    <source>
        <dbReference type="ARBA" id="ARBA00022741"/>
    </source>
</evidence>
<dbReference type="Pfam" id="PF00270">
    <property type="entry name" value="DEAD"/>
    <property type="match status" value="1"/>
</dbReference>
<evidence type="ECO:0000256" key="12">
    <source>
        <dbReference type="ARBA" id="ARBA00022859"/>
    </source>
</evidence>
<dbReference type="HOGENOM" id="CLU_006888_1_0_1"/>
<dbReference type="Pfam" id="PF00271">
    <property type="entry name" value="Helicase_C"/>
    <property type="match status" value="1"/>
</dbReference>
<dbReference type="InterPro" id="IPR001650">
    <property type="entry name" value="Helicase_C-like"/>
</dbReference>
<evidence type="ECO:0000256" key="15">
    <source>
        <dbReference type="ARBA" id="ARBA00049390"/>
    </source>
</evidence>
<accession>K1QL64</accession>
<dbReference type="InterPro" id="IPR011545">
    <property type="entry name" value="DEAD/DEAH_box_helicase_dom"/>
</dbReference>
<keyword evidence="7" id="KW-0547">Nucleotide-binding</keyword>
<evidence type="ECO:0000256" key="8">
    <source>
        <dbReference type="ARBA" id="ARBA00022801"/>
    </source>
</evidence>
<dbReference type="EC" id="3.6.4.13" evidence="3"/>
<dbReference type="InterPro" id="IPR038557">
    <property type="entry name" value="RLR_C_sf"/>
</dbReference>
<dbReference type="Pfam" id="PF11648">
    <property type="entry name" value="RIG-I_C-RD"/>
    <property type="match status" value="1"/>
</dbReference>
<dbReference type="Gene3D" id="1.10.533.10">
    <property type="entry name" value="Death Domain, Fas"/>
    <property type="match status" value="1"/>
</dbReference>
<dbReference type="Pfam" id="PF18119">
    <property type="entry name" value="RIG-I_C"/>
    <property type="match status" value="1"/>
</dbReference>
<name>K1QL64_MAGGI</name>
<evidence type="ECO:0000256" key="3">
    <source>
        <dbReference type="ARBA" id="ARBA00012552"/>
    </source>
</evidence>
<dbReference type="GO" id="GO:0045087">
    <property type="term" value="P:innate immune response"/>
    <property type="evidence" value="ECO:0007669"/>
    <property type="project" value="UniProtKB-KW"/>
</dbReference>
<comment type="catalytic activity">
    <reaction evidence="15">
        <text>ATP + H2O = ADP + phosphate + H(+)</text>
        <dbReference type="Rhea" id="RHEA:13065"/>
        <dbReference type="ChEBI" id="CHEBI:15377"/>
        <dbReference type="ChEBI" id="CHEBI:15378"/>
        <dbReference type="ChEBI" id="CHEBI:30616"/>
        <dbReference type="ChEBI" id="CHEBI:43474"/>
        <dbReference type="ChEBI" id="CHEBI:456216"/>
        <dbReference type="EC" id="3.6.4.13"/>
    </reaction>
    <physiologicalReaction direction="left-to-right" evidence="15">
        <dbReference type="Rhea" id="RHEA:13066"/>
    </physiologicalReaction>
</comment>
<dbReference type="EMBL" id="JH822697">
    <property type="protein sequence ID" value="EKC34573.1"/>
    <property type="molecule type" value="Genomic_DNA"/>
</dbReference>
<dbReference type="PANTHER" id="PTHR14074">
    <property type="entry name" value="HELICASE WITH DEATH DOMAIN-RELATED"/>
    <property type="match status" value="1"/>
</dbReference>
<keyword evidence="12" id="KW-0391">Immunity</keyword>
<keyword evidence="11" id="KW-0067">ATP-binding</keyword>
<dbReference type="InParanoid" id="K1QL64"/>
<dbReference type="SUPFAM" id="SSF52540">
    <property type="entry name" value="P-loop containing nucleoside triphosphate hydrolases"/>
    <property type="match status" value="1"/>
</dbReference>
<evidence type="ECO:0000256" key="16">
    <source>
        <dbReference type="SAM" id="MobiDB-lite"/>
    </source>
</evidence>
<dbReference type="InterPro" id="IPR051363">
    <property type="entry name" value="RLR_Helicase"/>
</dbReference>
<dbReference type="GO" id="GO:0003723">
    <property type="term" value="F:RNA binding"/>
    <property type="evidence" value="ECO:0007669"/>
    <property type="project" value="UniProtKB-KW"/>
</dbReference>
<evidence type="ECO:0000256" key="14">
    <source>
        <dbReference type="ARBA" id="ARBA00023118"/>
    </source>
</evidence>
<keyword evidence="4" id="KW-0963">Cytoplasm</keyword>
<dbReference type="InterPro" id="IPR014001">
    <property type="entry name" value="Helicase_ATP-bd"/>
</dbReference>
<dbReference type="GO" id="GO:0005524">
    <property type="term" value="F:ATP binding"/>
    <property type="evidence" value="ECO:0007669"/>
    <property type="project" value="UniProtKB-KW"/>
</dbReference>
<evidence type="ECO:0000256" key="5">
    <source>
        <dbReference type="ARBA" id="ARBA00022588"/>
    </source>
</evidence>
<dbReference type="GO" id="GO:0051607">
    <property type="term" value="P:defense response to virus"/>
    <property type="evidence" value="ECO:0007669"/>
    <property type="project" value="UniProtKB-KW"/>
</dbReference>
<dbReference type="InterPro" id="IPR011029">
    <property type="entry name" value="DEATH-like_dom_sf"/>
</dbReference>
<dbReference type="PROSITE" id="PS51192">
    <property type="entry name" value="HELICASE_ATP_BIND_1"/>
    <property type="match status" value="1"/>
</dbReference>
<dbReference type="InterPro" id="IPR021673">
    <property type="entry name" value="RLR_CTR"/>
</dbReference>
<dbReference type="PROSITE" id="PS51789">
    <property type="entry name" value="RLR_CTR"/>
    <property type="match status" value="1"/>
</dbReference>
<keyword evidence="6" id="KW-0479">Metal-binding</keyword>
<dbReference type="Gene3D" id="3.40.50.300">
    <property type="entry name" value="P-loop containing nucleotide triphosphate hydrolases"/>
    <property type="match status" value="2"/>
</dbReference>
<evidence type="ECO:0000256" key="9">
    <source>
        <dbReference type="ARBA" id="ARBA00022806"/>
    </source>
</evidence>
<evidence type="ECO:0000256" key="2">
    <source>
        <dbReference type="ARBA" id="ARBA00006866"/>
    </source>
</evidence>
<evidence type="ECO:0000256" key="1">
    <source>
        <dbReference type="ARBA" id="ARBA00004496"/>
    </source>
</evidence>
<keyword evidence="5" id="KW-0399">Innate immunity</keyword>
<comment type="subcellular location">
    <subcellularLocation>
        <location evidence="1">Cytoplasm</location>
    </subcellularLocation>
</comment>
<dbReference type="Gene3D" id="1.20.1320.30">
    <property type="match status" value="1"/>
</dbReference>
<dbReference type="GO" id="GO:0005737">
    <property type="term" value="C:cytoplasm"/>
    <property type="evidence" value="ECO:0007669"/>
    <property type="project" value="UniProtKB-SubCell"/>
</dbReference>
<dbReference type="Gene3D" id="2.170.150.30">
    <property type="entry name" value="RIG-I-like receptor, C-terminal regulatory domain"/>
    <property type="match status" value="1"/>
</dbReference>
<dbReference type="AlphaFoldDB" id="K1QL64"/>
<dbReference type="GO" id="GO:0046872">
    <property type="term" value="F:metal ion binding"/>
    <property type="evidence" value="ECO:0007669"/>
    <property type="project" value="UniProtKB-KW"/>
</dbReference>
<organism evidence="17">
    <name type="scientific">Magallana gigas</name>
    <name type="common">Pacific oyster</name>
    <name type="synonym">Crassostrea gigas</name>
    <dbReference type="NCBI Taxonomy" id="29159"/>
    <lineage>
        <taxon>Eukaryota</taxon>
        <taxon>Metazoa</taxon>
        <taxon>Spiralia</taxon>
        <taxon>Lophotrochozoa</taxon>
        <taxon>Mollusca</taxon>
        <taxon>Bivalvia</taxon>
        <taxon>Autobranchia</taxon>
        <taxon>Pteriomorphia</taxon>
        <taxon>Ostreida</taxon>
        <taxon>Ostreoidea</taxon>
        <taxon>Ostreidae</taxon>
        <taxon>Magallana</taxon>
    </lineage>
</organism>
<keyword evidence="9 17" id="KW-0347">Helicase</keyword>
<protein>
    <recommendedName>
        <fullName evidence="3">RNA helicase</fullName>
        <ecNumber evidence="3">3.6.4.13</ecNumber>
    </recommendedName>
</protein>
<gene>
    <name evidence="17" type="ORF">CGI_10010459</name>
</gene>
<dbReference type="InterPro" id="IPR027417">
    <property type="entry name" value="P-loop_NTPase"/>
</dbReference>
<keyword evidence="8" id="KW-0378">Hydrolase</keyword>
<evidence type="ECO:0000256" key="13">
    <source>
        <dbReference type="ARBA" id="ARBA00022884"/>
    </source>
</evidence>
<evidence type="ECO:0000256" key="6">
    <source>
        <dbReference type="ARBA" id="ARBA00022723"/>
    </source>
</evidence>
<comment type="similarity">
    <text evidence="2">Belongs to the helicase family. RLR subfamily.</text>
</comment>
<dbReference type="SMART" id="SM00490">
    <property type="entry name" value="HELICc"/>
    <property type="match status" value="1"/>
</dbReference>
<feature type="region of interest" description="Disordered" evidence="16">
    <location>
        <begin position="191"/>
        <end position="210"/>
    </location>
</feature>
<feature type="compositionally biased region" description="Basic and acidic residues" evidence="16">
    <location>
        <begin position="193"/>
        <end position="210"/>
    </location>
</feature>
<proteinExistence type="inferred from homology"/>
<reference evidence="17" key="1">
    <citation type="journal article" date="2012" name="Nature">
        <title>The oyster genome reveals stress adaptation and complexity of shell formation.</title>
        <authorList>
            <person name="Zhang G."/>
            <person name="Fang X."/>
            <person name="Guo X."/>
            <person name="Li L."/>
            <person name="Luo R."/>
            <person name="Xu F."/>
            <person name="Yang P."/>
            <person name="Zhang L."/>
            <person name="Wang X."/>
            <person name="Qi H."/>
            <person name="Xiong Z."/>
            <person name="Que H."/>
            <person name="Xie Y."/>
            <person name="Holland P.W."/>
            <person name="Paps J."/>
            <person name="Zhu Y."/>
            <person name="Wu F."/>
            <person name="Chen Y."/>
            <person name="Wang J."/>
            <person name="Peng C."/>
            <person name="Meng J."/>
            <person name="Yang L."/>
            <person name="Liu J."/>
            <person name="Wen B."/>
            <person name="Zhang N."/>
            <person name="Huang Z."/>
            <person name="Zhu Q."/>
            <person name="Feng Y."/>
            <person name="Mount A."/>
            <person name="Hedgecock D."/>
            <person name="Xu Z."/>
            <person name="Liu Y."/>
            <person name="Domazet-Loso T."/>
            <person name="Du Y."/>
            <person name="Sun X."/>
            <person name="Zhang S."/>
            <person name="Liu B."/>
            <person name="Cheng P."/>
            <person name="Jiang X."/>
            <person name="Li J."/>
            <person name="Fan D."/>
            <person name="Wang W."/>
            <person name="Fu W."/>
            <person name="Wang T."/>
            <person name="Wang B."/>
            <person name="Zhang J."/>
            <person name="Peng Z."/>
            <person name="Li Y."/>
            <person name="Li N."/>
            <person name="Wang J."/>
            <person name="Chen M."/>
            <person name="He Y."/>
            <person name="Tan F."/>
            <person name="Song X."/>
            <person name="Zheng Q."/>
            <person name="Huang R."/>
            <person name="Yang H."/>
            <person name="Du X."/>
            <person name="Chen L."/>
            <person name="Yang M."/>
            <person name="Gaffney P.M."/>
            <person name="Wang S."/>
            <person name="Luo L."/>
            <person name="She Z."/>
            <person name="Ming Y."/>
            <person name="Huang W."/>
            <person name="Zhang S."/>
            <person name="Huang B."/>
            <person name="Zhang Y."/>
            <person name="Qu T."/>
            <person name="Ni P."/>
            <person name="Miao G."/>
            <person name="Wang J."/>
            <person name="Wang Q."/>
            <person name="Steinberg C.E."/>
            <person name="Wang H."/>
            <person name="Li N."/>
            <person name="Qian L."/>
            <person name="Zhang G."/>
            <person name="Li Y."/>
            <person name="Yang H."/>
            <person name="Liu X."/>
            <person name="Wang J."/>
            <person name="Yin Y."/>
            <person name="Wang J."/>
        </authorList>
    </citation>
    <scope>NUCLEOTIDE SEQUENCE [LARGE SCALE GENOMIC DNA]</scope>
    <source>
        <strain evidence="17">05x7-T-G4-1.051#20</strain>
    </source>
</reference>
<sequence length="902" mass="103819">MVSLYRPLLKDCIGGTDLLSDLGDVIDEDGRREVRRAGKKEGASGSMQVLLGLIDASPHQHKWEIFYKALRNNDFEHVITALKYEKIPQTVRKVYSELLLQPENIKQLHGLLSSDSQKKLVERNVLFNEDIDNISSEREKTESDTAAVLVLLDRLWRKNTKWIEELSNIFKSKDVVFSQKLFLYSTDEESEVSSDKDDGPRSEKDINEATEKETFPTLTMRNYQLELAEIALSGRNTIICAETGTGKTYVALYLTQQHLASKNDACVVFLARTNALVEQQYEKFSRFLYKYKVYHLKTDKTAAMGRKLAMAKENHQVLFMTPQILLNNINSKQISLQEVSLLILDECHHTRKREPYNNVMKQYLHLKRDSKKTSLPQVLGLTATIGVGKSSTLDGAVSHILSVCASLDVLDISMVKNNKEELEKTKKLMEKEKDLPKQIILEKMELIEKYVAKTEVVNQPKLKKQWDKKPKKRDGKQYQKWTIHLRNRVICKLKTEPTLLRQLHAALTHLSTYNEALAVNYLMNSTHVAEFLKQKLADDIKQHKVILKEKASFNDAEDKLLRYHEEVCQQLKLLRDVINDHLKTLRDILVELRTDLGDDVKGMIFVETRATAFALAKYITEELKMMGYRAAPFTGSMLEEEKTDTLKKYRKGEINLLVATSVGSEGIDVPDSNFIITYNYTGNEADIMQMSGRARRQGSTVTHISDQTIQRREETSLQKALLMARAFDRLGDMKEDDRHRKIREQQTTIKDTEIGSFFLENSVTKETMSFAIICWKCQAFAVHGDDVRIYTGQHRIVLDPDFLDRCVLEDLDETSRFKKRIIRCKECKTKWGTTFGVDEFEVPVLKVKAFLFVPGYTGGDLSEWKERKRFKTWGRVEFAIANIGKIKLIENLNNRKNDVITT</sequence>
<dbReference type="InterPro" id="IPR041204">
    <property type="entry name" value="RIG-I-like_C"/>
</dbReference>
<dbReference type="PANTHER" id="PTHR14074:SF16">
    <property type="entry name" value="ANTIVIRAL INNATE IMMUNE RESPONSE RECEPTOR RIG-I"/>
    <property type="match status" value="1"/>
</dbReference>
<dbReference type="SMART" id="SM00487">
    <property type="entry name" value="DEXDc"/>
    <property type="match status" value="1"/>
</dbReference>
<dbReference type="PROSITE" id="PS51194">
    <property type="entry name" value="HELICASE_CTER"/>
    <property type="match status" value="1"/>
</dbReference>
<evidence type="ECO:0000256" key="4">
    <source>
        <dbReference type="ARBA" id="ARBA00022490"/>
    </source>
</evidence>
<dbReference type="GO" id="GO:0003724">
    <property type="term" value="F:RNA helicase activity"/>
    <property type="evidence" value="ECO:0007669"/>
    <property type="project" value="UniProtKB-EC"/>
</dbReference>
<evidence type="ECO:0000313" key="17">
    <source>
        <dbReference type="EMBL" id="EKC34573.1"/>
    </source>
</evidence>
<evidence type="ECO:0000256" key="11">
    <source>
        <dbReference type="ARBA" id="ARBA00022840"/>
    </source>
</evidence>
<evidence type="ECO:0000256" key="10">
    <source>
        <dbReference type="ARBA" id="ARBA00022833"/>
    </source>
</evidence>
<keyword evidence="10" id="KW-0862">Zinc</keyword>
<dbReference type="CDD" id="cd15804">
    <property type="entry name" value="RLR_C"/>
    <property type="match status" value="1"/>
</dbReference>
<dbReference type="GO" id="GO:0016787">
    <property type="term" value="F:hydrolase activity"/>
    <property type="evidence" value="ECO:0007669"/>
    <property type="project" value="UniProtKB-KW"/>
</dbReference>